<evidence type="ECO:0000313" key="2">
    <source>
        <dbReference type="Proteomes" id="UP000308489"/>
    </source>
</evidence>
<dbReference type="InterPro" id="IPR047735">
    <property type="entry name" value="GrdX-like"/>
</dbReference>
<keyword evidence="2" id="KW-1185">Reference proteome</keyword>
<dbReference type="NCBIfam" id="NF038093">
    <property type="entry name" value="GrdX"/>
    <property type="match status" value="1"/>
</dbReference>
<name>A0A4U9R1Y8_HATHI</name>
<reference evidence="1 2" key="1">
    <citation type="submission" date="2019-05" db="EMBL/GenBank/DDBJ databases">
        <authorList>
            <consortium name="Pathogen Informatics"/>
        </authorList>
    </citation>
    <scope>NUCLEOTIDE SEQUENCE [LARGE SCALE GENOMIC DNA]</scope>
    <source>
        <strain evidence="1 2">NCTC503</strain>
    </source>
</reference>
<proteinExistence type="predicted"/>
<sequence length="125" mass="14713">MREQLIIITNNPLSEKKFQDEYEVIFVDKEMKEVYNIVRDKIHMGHKLLTHPLMSSIKPNETPYRTICVSKEKNKGVDLDSLSIIESSIMTLKKFLNISPLPQYNEKILNDFQLIDYDLIYHALN</sequence>
<protein>
    <submittedName>
        <fullName evidence="1">GrdX protein</fullName>
    </submittedName>
</protein>
<organism evidence="1 2">
    <name type="scientific">Hathewaya histolytica</name>
    <name type="common">Clostridium histolyticum</name>
    <dbReference type="NCBI Taxonomy" id="1498"/>
    <lineage>
        <taxon>Bacteria</taxon>
        <taxon>Bacillati</taxon>
        <taxon>Bacillota</taxon>
        <taxon>Clostridia</taxon>
        <taxon>Eubacteriales</taxon>
        <taxon>Clostridiaceae</taxon>
        <taxon>Hathewaya</taxon>
    </lineage>
</organism>
<gene>
    <name evidence="1" type="primary">grdX_1</name>
    <name evidence="1" type="ORF">NCTC503_00664</name>
</gene>
<dbReference type="Proteomes" id="UP000308489">
    <property type="component" value="Chromosome 1"/>
</dbReference>
<dbReference type="EMBL" id="LR590481">
    <property type="protein sequence ID" value="VTQ85066.1"/>
    <property type="molecule type" value="Genomic_DNA"/>
</dbReference>
<dbReference type="OrthoDB" id="9815289at2"/>
<dbReference type="RefSeq" id="WP_138209427.1">
    <property type="nucleotide sequence ID" value="NZ_CBCRUQ010000001.1"/>
</dbReference>
<dbReference type="AlphaFoldDB" id="A0A4U9R1Y8"/>
<dbReference type="KEGG" id="hhw:NCTC503_00664"/>
<accession>A0A4U9R1Y8</accession>
<evidence type="ECO:0000313" key="1">
    <source>
        <dbReference type="EMBL" id="VTQ85066.1"/>
    </source>
</evidence>